<evidence type="ECO:0000313" key="1">
    <source>
        <dbReference type="EMBL" id="RNA41593.1"/>
    </source>
</evidence>
<comment type="caution">
    <text evidence="1">The sequence shown here is derived from an EMBL/GenBank/DDBJ whole genome shotgun (WGS) entry which is preliminary data.</text>
</comment>
<dbReference type="AlphaFoldDB" id="A0A3M7T0J3"/>
<evidence type="ECO:0000313" key="2">
    <source>
        <dbReference type="Proteomes" id="UP000276133"/>
    </source>
</evidence>
<dbReference type="Proteomes" id="UP000276133">
    <property type="component" value="Unassembled WGS sequence"/>
</dbReference>
<accession>A0A3M7T0J3</accession>
<sequence>MNLGKSISFESIDLSRATIFDLGELLDGEKAIVTLSRLLEMASLASSLQPSLTMPSSDLSELVTTFTLMMSLQCLRKFSIKMRLHSSMLIL</sequence>
<name>A0A3M7T0J3_BRAPC</name>
<reference evidence="1 2" key="1">
    <citation type="journal article" date="2018" name="Sci. Rep.">
        <title>Genomic signatures of local adaptation to the degree of environmental predictability in rotifers.</title>
        <authorList>
            <person name="Franch-Gras L."/>
            <person name="Hahn C."/>
            <person name="Garcia-Roger E.M."/>
            <person name="Carmona M.J."/>
            <person name="Serra M."/>
            <person name="Gomez A."/>
        </authorList>
    </citation>
    <scope>NUCLEOTIDE SEQUENCE [LARGE SCALE GENOMIC DNA]</scope>
    <source>
        <strain evidence="1">HYR1</strain>
    </source>
</reference>
<keyword evidence="2" id="KW-1185">Reference proteome</keyword>
<proteinExistence type="predicted"/>
<gene>
    <name evidence="1" type="ORF">BpHYR1_003479</name>
</gene>
<protein>
    <submittedName>
        <fullName evidence="1">Uncharacterized protein</fullName>
    </submittedName>
</protein>
<organism evidence="1 2">
    <name type="scientific">Brachionus plicatilis</name>
    <name type="common">Marine rotifer</name>
    <name type="synonym">Brachionus muelleri</name>
    <dbReference type="NCBI Taxonomy" id="10195"/>
    <lineage>
        <taxon>Eukaryota</taxon>
        <taxon>Metazoa</taxon>
        <taxon>Spiralia</taxon>
        <taxon>Gnathifera</taxon>
        <taxon>Rotifera</taxon>
        <taxon>Eurotatoria</taxon>
        <taxon>Monogononta</taxon>
        <taxon>Pseudotrocha</taxon>
        <taxon>Ploima</taxon>
        <taxon>Brachionidae</taxon>
        <taxon>Brachionus</taxon>
    </lineage>
</organism>
<dbReference type="EMBL" id="REGN01000480">
    <property type="protein sequence ID" value="RNA41593.1"/>
    <property type="molecule type" value="Genomic_DNA"/>
</dbReference>